<evidence type="ECO:0000313" key="2">
    <source>
        <dbReference type="EMBL" id="MCS3920887.1"/>
    </source>
</evidence>
<evidence type="ECO:0000313" key="3">
    <source>
        <dbReference type="Proteomes" id="UP001204798"/>
    </source>
</evidence>
<protein>
    <submittedName>
        <fullName evidence="2">Uncharacterized protein</fullName>
    </submittedName>
</protein>
<comment type="caution">
    <text evidence="2">The sequence shown here is derived from an EMBL/GenBank/DDBJ whole genome shotgun (WGS) entry which is preliminary data.</text>
</comment>
<accession>A0ABT2ESE3</accession>
<reference evidence="2 3" key="1">
    <citation type="submission" date="2022-08" db="EMBL/GenBank/DDBJ databases">
        <title>Bacterial and archaeal communities from various locations to study Microbial Dark Matter (Phase II).</title>
        <authorList>
            <person name="Stepanauskas R."/>
        </authorList>
    </citation>
    <scope>NUCLEOTIDE SEQUENCE [LARGE SCALE GENOMIC DNA]</scope>
    <source>
        <strain evidence="2 3">PD1</strain>
    </source>
</reference>
<sequence length="34" mass="3666">MNDGACLPLALEDDKLGRGERESEAIGYGRTEKA</sequence>
<dbReference type="Proteomes" id="UP001204798">
    <property type="component" value="Unassembled WGS sequence"/>
</dbReference>
<dbReference type="EMBL" id="JANUCP010000007">
    <property type="protein sequence ID" value="MCS3920887.1"/>
    <property type="molecule type" value="Genomic_DNA"/>
</dbReference>
<gene>
    <name evidence="2" type="ORF">M2350_003324</name>
</gene>
<name>A0ABT2ESE3_9BACT</name>
<keyword evidence="3" id="KW-1185">Reference proteome</keyword>
<organism evidence="2 3">
    <name type="scientific">Candidatus Fervidibacter sacchari</name>
    <dbReference type="NCBI Taxonomy" id="1448929"/>
    <lineage>
        <taxon>Bacteria</taxon>
        <taxon>Candidatus Fervidibacterota</taxon>
        <taxon>Candidatus Fervidibacter</taxon>
    </lineage>
</organism>
<feature type="region of interest" description="Disordered" evidence="1">
    <location>
        <begin position="12"/>
        <end position="34"/>
    </location>
</feature>
<evidence type="ECO:0000256" key="1">
    <source>
        <dbReference type="SAM" id="MobiDB-lite"/>
    </source>
</evidence>
<proteinExistence type="predicted"/>